<name>A0A433MJ54_9BURK</name>
<evidence type="ECO:0000313" key="5">
    <source>
        <dbReference type="Proteomes" id="UP000524450"/>
    </source>
</evidence>
<organism evidence="3 4">
    <name type="scientific">Variovorax guangxiensis</name>
    <dbReference type="NCBI Taxonomy" id="1775474"/>
    <lineage>
        <taxon>Bacteria</taxon>
        <taxon>Pseudomonadati</taxon>
        <taxon>Pseudomonadota</taxon>
        <taxon>Betaproteobacteria</taxon>
        <taxon>Burkholderiales</taxon>
        <taxon>Comamonadaceae</taxon>
        <taxon>Variovorax</taxon>
    </lineage>
</organism>
<dbReference type="AlphaFoldDB" id="A0A433MJ54"/>
<evidence type="ECO:0000313" key="3">
    <source>
        <dbReference type="EMBL" id="RUR67792.1"/>
    </source>
</evidence>
<keyword evidence="1" id="KW-0812">Transmembrane</keyword>
<dbReference type="RefSeq" id="WP_126021947.1">
    <property type="nucleotide sequence ID" value="NZ_JACIFZ010000002.1"/>
</dbReference>
<feature type="transmembrane region" description="Helical" evidence="1">
    <location>
        <begin position="14"/>
        <end position="35"/>
    </location>
</feature>
<dbReference type="OrthoDB" id="8781707at2"/>
<evidence type="ECO:0000313" key="2">
    <source>
        <dbReference type="EMBL" id="MBB4221004.1"/>
    </source>
</evidence>
<keyword evidence="1" id="KW-1133">Transmembrane helix</keyword>
<reference evidence="3 4" key="1">
    <citation type="submission" date="2018-12" db="EMBL/GenBank/DDBJ databases">
        <title>The genome sequences of Variovorax guangxiensis DSM 27352.</title>
        <authorList>
            <person name="Gao J."/>
            <person name="Sun J."/>
        </authorList>
    </citation>
    <scope>NUCLEOTIDE SEQUENCE [LARGE SCALE GENOMIC DNA]</scope>
    <source>
        <strain evidence="3 4">DSM 27352</strain>
    </source>
</reference>
<dbReference type="Proteomes" id="UP000524450">
    <property type="component" value="Unassembled WGS sequence"/>
</dbReference>
<reference evidence="2 5" key="2">
    <citation type="submission" date="2020-08" db="EMBL/GenBank/DDBJ databases">
        <title>Genomic Encyclopedia of Type Strains, Phase IV (KMG-V): Genome sequencing to study the core and pangenomes of soil and plant-associated prokaryotes.</title>
        <authorList>
            <person name="Whitman W."/>
        </authorList>
    </citation>
    <scope>NUCLEOTIDE SEQUENCE [LARGE SCALE GENOMIC DNA]</scope>
    <source>
        <strain evidence="2 5">34/80</strain>
    </source>
</reference>
<accession>A0A433MJ54</accession>
<keyword evidence="1" id="KW-0472">Membrane</keyword>
<evidence type="ECO:0000256" key="1">
    <source>
        <dbReference type="SAM" id="Phobius"/>
    </source>
</evidence>
<gene>
    <name evidence="3" type="ORF">EJP67_12070</name>
    <name evidence="2" type="ORF">GGD71_001764</name>
</gene>
<feature type="transmembrane region" description="Helical" evidence="1">
    <location>
        <begin position="65"/>
        <end position="89"/>
    </location>
</feature>
<keyword evidence="3" id="KW-0830">Ubiquinone</keyword>
<protein>
    <submittedName>
        <fullName evidence="3">Ubiquinone biosynthesis protein</fullName>
    </submittedName>
</protein>
<dbReference type="Proteomes" id="UP000281118">
    <property type="component" value="Unassembled WGS sequence"/>
</dbReference>
<dbReference type="EMBL" id="JACIFZ010000002">
    <property type="protein sequence ID" value="MBB4221004.1"/>
    <property type="molecule type" value="Genomic_DNA"/>
</dbReference>
<feature type="transmembrane region" description="Helical" evidence="1">
    <location>
        <begin position="109"/>
        <end position="131"/>
    </location>
</feature>
<sequence>MGDFLGAVTGYPTAIYTVLLGVVVIYWVLAMLGMVDIEHSGLDVDVGVHTHADGDASDIGHLASYVVALGLNGVPFSVAVSLLVLVAWTVSCLGGEWLLPLVPTMALQLLAGTALLVASAVIAIPITAVAIRPLRGLFVSHTAVSNAALVGQLCRVVTGVVNEKDGRAEVARRGASLNIRVWATTPNALKRGSQALIVEYDEAAARYLIVAHDEQSA</sequence>
<dbReference type="EMBL" id="RXFT01000004">
    <property type="protein sequence ID" value="RUR67792.1"/>
    <property type="molecule type" value="Genomic_DNA"/>
</dbReference>
<evidence type="ECO:0000313" key="4">
    <source>
        <dbReference type="Proteomes" id="UP000281118"/>
    </source>
</evidence>
<proteinExistence type="predicted"/>
<comment type="caution">
    <text evidence="3">The sequence shown here is derived from an EMBL/GenBank/DDBJ whole genome shotgun (WGS) entry which is preliminary data.</text>
</comment>